<dbReference type="Proteomes" id="UP000038040">
    <property type="component" value="Unplaced"/>
</dbReference>
<dbReference type="InterPro" id="IPR041384">
    <property type="entry name" value="DNTTIP1_dimer"/>
</dbReference>
<accession>A0A0N4U1J0</accession>
<dbReference type="PANTHER" id="PTHR23399">
    <property type="entry name" value="DEOXYNUCLEOTIDYLTRANSFERASE TERMINAL-INTERACTING PROTEIN 1"/>
    <property type="match status" value="1"/>
</dbReference>
<protein>
    <submittedName>
        <fullName evidence="9">DNTTIP1_dimer domain-containing protein</fullName>
    </submittedName>
</protein>
<dbReference type="AlphaFoldDB" id="A0A0N4U1J0"/>
<dbReference type="PANTHER" id="PTHR23399:SF2">
    <property type="entry name" value="DEOXYNUCLEOTIDYLTRANSFERASE TERMINAL-INTERACTING PROTEIN 1"/>
    <property type="match status" value="1"/>
</dbReference>
<feature type="domain" description="DNTTIP1 dimerisation" evidence="4">
    <location>
        <begin position="57"/>
        <end position="120"/>
    </location>
</feature>
<evidence type="ECO:0000256" key="3">
    <source>
        <dbReference type="ARBA" id="ARBA00023242"/>
    </source>
</evidence>
<evidence type="ECO:0000259" key="5">
    <source>
        <dbReference type="Pfam" id="PF21229"/>
    </source>
</evidence>
<organism evidence="7 9">
    <name type="scientific">Dracunculus medinensis</name>
    <name type="common">Guinea worm</name>
    <dbReference type="NCBI Taxonomy" id="318479"/>
    <lineage>
        <taxon>Eukaryota</taxon>
        <taxon>Metazoa</taxon>
        <taxon>Ecdysozoa</taxon>
        <taxon>Nematoda</taxon>
        <taxon>Chromadorea</taxon>
        <taxon>Rhabditida</taxon>
        <taxon>Spirurina</taxon>
        <taxon>Dracunculoidea</taxon>
        <taxon>Dracunculidae</taxon>
        <taxon>Dracunculus</taxon>
    </lineage>
</organism>
<keyword evidence="2" id="KW-0238">DNA-binding</keyword>
<evidence type="ECO:0000313" key="7">
    <source>
        <dbReference type="Proteomes" id="UP000038040"/>
    </source>
</evidence>
<dbReference type="InterPro" id="IPR026064">
    <property type="entry name" value="TdIF1"/>
</dbReference>
<reference evidence="9" key="1">
    <citation type="submission" date="2017-02" db="UniProtKB">
        <authorList>
            <consortium name="WormBaseParasite"/>
        </authorList>
    </citation>
    <scope>IDENTIFICATION</scope>
</reference>
<dbReference type="GO" id="GO:0031491">
    <property type="term" value="F:nucleosome binding"/>
    <property type="evidence" value="ECO:0007669"/>
    <property type="project" value="TreeGrafter"/>
</dbReference>
<keyword evidence="8" id="KW-1185">Reference proteome</keyword>
<dbReference type="Pfam" id="PF21229">
    <property type="entry name" value="TdIF1_2nd"/>
    <property type="match status" value="1"/>
</dbReference>
<proteinExistence type="predicted"/>
<dbReference type="Pfam" id="PF18192">
    <property type="entry name" value="DNTTIP1_dimer"/>
    <property type="match status" value="1"/>
</dbReference>
<dbReference type="Proteomes" id="UP000274756">
    <property type="component" value="Unassembled WGS sequence"/>
</dbReference>
<dbReference type="GO" id="GO:0003677">
    <property type="term" value="F:DNA binding"/>
    <property type="evidence" value="ECO:0007669"/>
    <property type="project" value="UniProtKB-KW"/>
</dbReference>
<sequence>MFETLSTGNGNGNKMNLRIEILEGLLNSLGEGTNAKINSLKHTIISNKTNMADNPAKSLDLMRRVFQPEITHEFREILDRHMRTTFSPALENLKRNGHVVSDEDIKELCRNILEAAKKPFISVENNDLENGVDVVCFDSDLESETSAMSSMQVLNASSVNTFCPRRRGRPRKPVTDVGPCDIPCLKPGEEMSPQEIAKWNPDRINASTRFILGSKVARILAIGQRGSLYLKYPRAYKYEIDEVDRNWLIENRFTTRLSGKMFIMILEDVYEIASFENYR</sequence>
<evidence type="ECO:0000256" key="2">
    <source>
        <dbReference type="ARBA" id="ARBA00023125"/>
    </source>
</evidence>
<dbReference type="OrthoDB" id="5860246at2759"/>
<evidence type="ECO:0000259" key="4">
    <source>
        <dbReference type="Pfam" id="PF18192"/>
    </source>
</evidence>
<dbReference type="EMBL" id="UYYG01001151">
    <property type="protein sequence ID" value="VDN54862.1"/>
    <property type="molecule type" value="Genomic_DNA"/>
</dbReference>
<dbReference type="GO" id="GO:0005634">
    <property type="term" value="C:nucleus"/>
    <property type="evidence" value="ECO:0007669"/>
    <property type="project" value="UniProtKB-SubCell"/>
</dbReference>
<dbReference type="InterPro" id="IPR049121">
    <property type="entry name" value="TdIF1_C"/>
</dbReference>
<evidence type="ECO:0000313" key="6">
    <source>
        <dbReference type="EMBL" id="VDN54862.1"/>
    </source>
</evidence>
<comment type="subcellular location">
    <subcellularLocation>
        <location evidence="1">Nucleus</location>
    </subcellularLocation>
</comment>
<evidence type="ECO:0000256" key="1">
    <source>
        <dbReference type="ARBA" id="ARBA00004123"/>
    </source>
</evidence>
<name>A0A0N4U1J0_DRAME</name>
<evidence type="ECO:0000313" key="9">
    <source>
        <dbReference type="WBParaSite" id="DME_0000047501-mRNA-1"/>
    </source>
</evidence>
<dbReference type="WBParaSite" id="DME_0000047501-mRNA-1">
    <property type="protein sequence ID" value="DME_0000047501-mRNA-1"/>
    <property type="gene ID" value="DME_0000047501"/>
</dbReference>
<keyword evidence="3" id="KW-0539">Nucleus</keyword>
<gene>
    <name evidence="6" type="ORF">DME_LOCUS4835</name>
</gene>
<evidence type="ECO:0000313" key="8">
    <source>
        <dbReference type="Proteomes" id="UP000274756"/>
    </source>
</evidence>
<dbReference type="STRING" id="318479.A0A0N4U1J0"/>
<feature type="domain" description="TdIF1 C-terminal" evidence="5">
    <location>
        <begin position="208"/>
        <end position="279"/>
    </location>
</feature>
<reference evidence="6 8" key="2">
    <citation type="submission" date="2018-11" db="EMBL/GenBank/DDBJ databases">
        <authorList>
            <consortium name="Pathogen Informatics"/>
        </authorList>
    </citation>
    <scope>NUCLEOTIDE SEQUENCE [LARGE SCALE GENOMIC DNA]</scope>
</reference>